<dbReference type="SUPFAM" id="SSF51735">
    <property type="entry name" value="NAD(P)-binding Rossmann-fold domains"/>
    <property type="match status" value="1"/>
</dbReference>
<dbReference type="InterPro" id="IPR036291">
    <property type="entry name" value="NAD(P)-bd_dom_sf"/>
</dbReference>
<evidence type="ECO:0008006" key="4">
    <source>
        <dbReference type="Google" id="ProtNLM"/>
    </source>
</evidence>
<dbReference type="PANTHER" id="PTHR43115">
    <property type="entry name" value="DEHYDROGENASE/REDUCTASE SDR FAMILY MEMBER 11"/>
    <property type="match status" value="1"/>
</dbReference>
<comment type="similarity">
    <text evidence="1">Belongs to the short-chain dehydrogenases/reductases (SDR) family.</text>
</comment>
<dbReference type="AlphaFoldDB" id="A0A7R8VLQ2"/>
<dbReference type="PANTHER" id="PTHR43115:SF4">
    <property type="entry name" value="DEHYDROGENASE_REDUCTASE SDR FAMILY MEMBER 11"/>
    <property type="match status" value="1"/>
</dbReference>
<evidence type="ECO:0000256" key="2">
    <source>
        <dbReference type="ARBA" id="ARBA00023002"/>
    </source>
</evidence>
<dbReference type="EMBL" id="OA566400">
    <property type="protein sequence ID" value="CAD7198838.1"/>
    <property type="molecule type" value="Genomic_DNA"/>
</dbReference>
<dbReference type="GO" id="GO:0016491">
    <property type="term" value="F:oxidoreductase activity"/>
    <property type="evidence" value="ECO:0007669"/>
    <property type="project" value="UniProtKB-KW"/>
</dbReference>
<organism evidence="3">
    <name type="scientific">Timema douglasi</name>
    <name type="common">Walking stick</name>
    <dbReference type="NCBI Taxonomy" id="61478"/>
    <lineage>
        <taxon>Eukaryota</taxon>
        <taxon>Metazoa</taxon>
        <taxon>Ecdysozoa</taxon>
        <taxon>Arthropoda</taxon>
        <taxon>Hexapoda</taxon>
        <taxon>Insecta</taxon>
        <taxon>Pterygota</taxon>
        <taxon>Neoptera</taxon>
        <taxon>Polyneoptera</taxon>
        <taxon>Phasmatodea</taxon>
        <taxon>Timematodea</taxon>
        <taxon>Timematoidea</taxon>
        <taxon>Timematidae</taxon>
        <taxon>Timema</taxon>
    </lineage>
</organism>
<evidence type="ECO:0000313" key="3">
    <source>
        <dbReference type="EMBL" id="CAD7198838.1"/>
    </source>
</evidence>
<accession>A0A7R8VLQ2</accession>
<evidence type="ECO:0000256" key="1">
    <source>
        <dbReference type="ARBA" id="ARBA00006484"/>
    </source>
</evidence>
<name>A0A7R8VLQ2_TIMDO</name>
<protein>
    <recommendedName>
        <fullName evidence="4">Dehydrogenase/reductase SDR family member 11</fullName>
    </recommendedName>
</protein>
<dbReference type="Gene3D" id="3.40.50.720">
    <property type="entry name" value="NAD(P)-binding Rossmann-like Domain"/>
    <property type="match status" value="1"/>
</dbReference>
<reference evidence="3" key="1">
    <citation type="submission" date="2020-11" db="EMBL/GenBank/DDBJ databases">
        <authorList>
            <person name="Tran Van P."/>
        </authorList>
    </citation>
    <scope>NUCLEOTIDE SEQUENCE</scope>
</reference>
<keyword evidence="2" id="KW-0560">Oxidoreductase</keyword>
<sequence>MTEGLCRELVALNSHIRVTRTGPTQLSHQSHGEFYKRLTEGLCSELVAINSHIRVTSHGEFYKRLIEGLCKELVQLNSHIRVTSISPGAVNTEIMEAIDPVRGKKMKEQIMMGKIPILNSKDIADAVLYTLGTPPHVQVITPTIISST</sequence>
<gene>
    <name evidence="3" type="ORF">TDIB3V08_LOCUS5113</name>
</gene>
<proteinExistence type="inferred from homology"/>